<keyword evidence="3" id="KW-0472">Membrane</keyword>
<feature type="region of interest" description="Disordered" evidence="2">
    <location>
        <begin position="306"/>
        <end position="328"/>
    </location>
</feature>
<proteinExistence type="predicted"/>
<feature type="coiled-coil region" evidence="1">
    <location>
        <begin position="163"/>
        <end position="197"/>
    </location>
</feature>
<evidence type="ECO:0000256" key="2">
    <source>
        <dbReference type="SAM" id="MobiDB-lite"/>
    </source>
</evidence>
<gene>
    <name evidence="4" type="ORF">D3877_07100</name>
</gene>
<dbReference type="PANTHER" id="PTHR32309">
    <property type="entry name" value="TYROSINE-PROTEIN KINASE"/>
    <property type="match status" value="1"/>
</dbReference>
<dbReference type="InterPro" id="IPR014345">
    <property type="entry name" value="XrtA_polysacc_chain"/>
</dbReference>
<feature type="transmembrane region" description="Helical" evidence="3">
    <location>
        <begin position="24"/>
        <end position="43"/>
    </location>
</feature>
<protein>
    <recommendedName>
        <fullName evidence="6">Chain-length determining protein</fullName>
    </recommendedName>
</protein>
<dbReference type="InterPro" id="IPR050445">
    <property type="entry name" value="Bact_polysacc_biosynth/exp"/>
</dbReference>
<feature type="transmembrane region" description="Helical" evidence="3">
    <location>
        <begin position="436"/>
        <end position="456"/>
    </location>
</feature>
<name>A0A418W2S2_9PROT</name>
<evidence type="ECO:0000256" key="3">
    <source>
        <dbReference type="SAM" id="Phobius"/>
    </source>
</evidence>
<evidence type="ECO:0008006" key="6">
    <source>
        <dbReference type="Google" id="ProtNLM"/>
    </source>
</evidence>
<dbReference type="GO" id="GO:0004713">
    <property type="term" value="F:protein tyrosine kinase activity"/>
    <property type="evidence" value="ECO:0007669"/>
    <property type="project" value="TreeGrafter"/>
</dbReference>
<dbReference type="NCBIfam" id="TIGR03007">
    <property type="entry name" value="pepcterm_ChnLen"/>
    <property type="match status" value="1"/>
</dbReference>
<keyword evidence="3" id="KW-1133">Transmembrane helix</keyword>
<evidence type="ECO:0000313" key="5">
    <source>
        <dbReference type="Proteomes" id="UP000283458"/>
    </source>
</evidence>
<feature type="compositionally biased region" description="Basic and acidic residues" evidence="2">
    <location>
        <begin position="306"/>
        <end position="315"/>
    </location>
</feature>
<organism evidence="4 5">
    <name type="scientific">Azospirillum cavernae</name>
    <dbReference type="NCBI Taxonomy" id="2320860"/>
    <lineage>
        <taxon>Bacteria</taxon>
        <taxon>Pseudomonadati</taxon>
        <taxon>Pseudomonadota</taxon>
        <taxon>Alphaproteobacteria</taxon>
        <taxon>Rhodospirillales</taxon>
        <taxon>Azospirillaceae</taxon>
        <taxon>Azospirillum</taxon>
    </lineage>
</organism>
<dbReference type="GO" id="GO:0005886">
    <property type="term" value="C:plasma membrane"/>
    <property type="evidence" value="ECO:0007669"/>
    <property type="project" value="TreeGrafter"/>
</dbReference>
<sequence length="542" mass="60483">MTLAGQVGTKVRIVLRPYWRWRRVGLWVAWVLALVGWLVVFTLPDRFEAMTRIYVETENLLTPLLRNIAIQADVEKQINVMQRTLLNRKNLVQVAHAADLDLNVTTDIGKEQLYEWLARRIVIKAEGHNLFTVTYANPDPRRARKVVETLLSLFVETNLGLNRAGMESARNFIENQIAEYEQTLKRADEQLADYKSKHADILSATGSNFSNRYDAVKQSLFAAKSRYDDAVVARKQLQISLDATPQFLDIDSGSQVTVNTGRAAAPATSARGRVLQLQAELAQLEARFTSLHPDVAATKRALEQARIDADQEARTQKPAGGGGGRGRVSNPVYEQVKLRLIQVEGEIAQAESRLQPLTEEQARLKLLAETAPRIEAELADLNRDYGVVKGKFEELLGRRESARVSAALEASDDKLHFRIIEPPQVPMRPSFPNRPLFFTGVLLAALMSGGGVMMLLQKTDDTVTSTDTLTDLFGLRVIGVVPQVAKTLDLKDHRLRNVLAVLALLVLAYLGVLVVNHFVRFSDLLPLVNLPAFLQRIRDYAG</sequence>
<feature type="transmembrane region" description="Helical" evidence="3">
    <location>
        <begin position="497"/>
        <end position="519"/>
    </location>
</feature>
<dbReference type="Proteomes" id="UP000283458">
    <property type="component" value="Unassembled WGS sequence"/>
</dbReference>
<comment type="caution">
    <text evidence="4">The sequence shown here is derived from an EMBL/GenBank/DDBJ whole genome shotgun (WGS) entry which is preliminary data.</text>
</comment>
<feature type="coiled-coil region" evidence="1">
    <location>
        <begin position="333"/>
        <end position="384"/>
    </location>
</feature>
<dbReference type="AlphaFoldDB" id="A0A418W2S2"/>
<dbReference type="PANTHER" id="PTHR32309:SF13">
    <property type="entry name" value="FERRIC ENTEROBACTIN TRANSPORT PROTEIN FEPE"/>
    <property type="match status" value="1"/>
</dbReference>
<dbReference type="RefSeq" id="WP_119829965.1">
    <property type="nucleotide sequence ID" value="NZ_QYUL01000001.1"/>
</dbReference>
<reference evidence="4 5" key="1">
    <citation type="submission" date="2018-09" db="EMBL/GenBank/DDBJ databases">
        <authorList>
            <person name="Zhu H."/>
        </authorList>
    </citation>
    <scope>NUCLEOTIDE SEQUENCE [LARGE SCALE GENOMIC DNA]</scope>
    <source>
        <strain evidence="4 5">K2W22B-5</strain>
    </source>
</reference>
<dbReference type="EMBL" id="QYUL01000001">
    <property type="protein sequence ID" value="RJF84322.1"/>
    <property type="molecule type" value="Genomic_DNA"/>
</dbReference>
<dbReference type="OrthoDB" id="9795292at2"/>
<evidence type="ECO:0000313" key="4">
    <source>
        <dbReference type="EMBL" id="RJF84322.1"/>
    </source>
</evidence>
<keyword evidence="5" id="KW-1185">Reference proteome</keyword>
<evidence type="ECO:0000256" key="1">
    <source>
        <dbReference type="SAM" id="Coils"/>
    </source>
</evidence>
<keyword evidence="3" id="KW-0812">Transmembrane</keyword>
<keyword evidence="1" id="KW-0175">Coiled coil</keyword>
<accession>A0A418W2S2</accession>